<feature type="transmembrane region" description="Helical" evidence="1">
    <location>
        <begin position="78"/>
        <end position="98"/>
    </location>
</feature>
<dbReference type="EMBL" id="JBHTBD010000002">
    <property type="protein sequence ID" value="MFC7294512.1"/>
    <property type="molecule type" value="Genomic_DNA"/>
</dbReference>
<dbReference type="RefSeq" id="WP_157807876.1">
    <property type="nucleotide sequence ID" value="NZ_JBHTBD010000002.1"/>
</dbReference>
<gene>
    <name evidence="2" type="ORF">ACFQQA_07235</name>
</gene>
<sequence>MDNRAILKSLLVSAIVTTVILAFAGGYSSTTTPDGVTTHHYTFGWFGFWLVLLGLFVVPSTFVIGYPLSHLLFRLRIFNIYVVALSGTVGAIGVVAVLFSKYPPAPMQMLYYGLGGFVAAVTAFISYKNITRRSS</sequence>
<dbReference type="Proteomes" id="UP001596506">
    <property type="component" value="Unassembled WGS sequence"/>
</dbReference>
<feature type="transmembrane region" description="Helical" evidence="1">
    <location>
        <begin position="44"/>
        <end position="66"/>
    </location>
</feature>
<keyword evidence="3" id="KW-1185">Reference proteome</keyword>
<proteinExistence type="predicted"/>
<organism evidence="2 3">
    <name type="scientific">Marinobacter aromaticivorans</name>
    <dbReference type="NCBI Taxonomy" id="1494078"/>
    <lineage>
        <taxon>Bacteria</taxon>
        <taxon>Pseudomonadati</taxon>
        <taxon>Pseudomonadota</taxon>
        <taxon>Gammaproteobacteria</taxon>
        <taxon>Pseudomonadales</taxon>
        <taxon>Marinobacteraceae</taxon>
        <taxon>Marinobacter</taxon>
    </lineage>
</organism>
<keyword evidence="1" id="KW-1133">Transmembrane helix</keyword>
<keyword evidence="1" id="KW-0472">Membrane</keyword>
<evidence type="ECO:0000313" key="3">
    <source>
        <dbReference type="Proteomes" id="UP001596506"/>
    </source>
</evidence>
<evidence type="ECO:0000313" key="2">
    <source>
        <dbReference type="EMBL" id="MFC7294512.1"/>
    </source>
</evidence>
<protein>
    <submittedName>
        <fullName evidence="2">Uncharacterized protein</fullName>
    </submittedName>
</protein>
<evidence type="ECO:0000256" key="1">
    <source>
        <dbReference type="SAM" id="Phobius"/>
    </source>
</evidence>
<accession>A0ABW2IUC9</accession>
<keyword evidence="1" id="KW-0812">Transmembrane</keyword>
<reference evidence="3" key="1">
    <citation type="journal article" date="2019" name="Int. J. Syst. Evol. Microbiol.">
        <title>The Global Catalogue of Microorganisms (GCM) 10K type strain sequencing project: providing services to taxonomists for standard genome sequencing and annotation.</title>
        <authorList>
            <consortium name="The Broad Institute Genomics Platform"/>
            <consortium name="The Broad Institute Genome Sequencing Center for Infectious Disease"/>
            <person name="Wu L."/>
            <person name="Ma J."/>
        </authorList>
    </citation>
    <scope>NUCLEOTIDE SEQUENCE [LARGE SCALE GENOMIC DNA]</scope>
    <source>
        <strain evidence="3">CCUG 60559</strain>
    </source>
</reference>
<name>A0ABW2IUC9_9GAMM</name>
<feature type="transmembrane region" description="Helical" evidence="1">
    <location>
        <begin position="110"/>
        <end position="127"/>
    </location>
</feature>
<comment type="caution">
    <text evidence="2">The sequence shown here is derived from an EMBL/GenBank/DDBJ whole genome shotgun (WGS) entry which is preliminary data.</text>
</comment>